<sequence>MFKSATAVVTPRRVVAVLLATILSIHFLIHTANSSDTLQVQLASWSFTKMPATHSNNSNSAAPVKSTLATLPVPSSTHSVAYNAPPSGRANATFVFLARNSDIDGVAAAVQSVEDRFNRRHGYPWVFLNDEYFTEQFMFRVRLLTDAPVFFGRIERDAWNQPDWIDEEKARKGRLKLMSQRIIYGGSVPYRNMCRFNSGFFFKHELLQQYRYYWRVEPGVKYFCDLSYDPFKMMQEQEKVYGFTISLMEHKATVATLWQAVKEFIEQHPEHIDPNNALDFVSDDAGANYNLCHFWSNFEIADMDFWRAPAYQAFFDFLEAKGGFYYERWGDAPVHSIAAALFARRDQIHFFRDIAYRHDDFEHCPAGEQYAANRCSCNPDTSFDYTDHSCLRRFENLFS</sequence>
<dbReference type="Pfam" id="PF01793">
    <property type="entry name" value="Glyco_transf_15"/>
    <property type="match status" value="1"/>
</dbReference>
<evidence type="ECO:0000313" key="4">
    <source>
        <dbReference type="Proteomes" id="UP000815677"/>
    </source>
</evidence>
<keyword evidence="2" id="KW-0808">Transferase</keyword>
<keyword evidence="4" id="KW-1185">Reference proteome</keyword>
<name>A0ABQ0M5P8_MYCCL</name>
<evidence type="ECO:0000313" key="3">
    <source>
        <dbReference type="EMBL" id="GAT58666.1"/>
    </source>
</evidence>
<proteinExistence type="inferred from homology"/>
<reference evidence="3" key="1">
    <citation type="submission" date="2014-09" db="EMBL/GenBank/DDBJ databases">
        <title>Genome sequence of the luminous mushroom Mycena chlorophos for searching fungal bioluminescence genes.</title>
        <authorList>
            <person name="Tanaka Y."/>
            <person name="Kasuga D."/>
            <person name="Oba Y."/>
            <person name="Hase S."/>
            <person name="Sato K."/>
            <person name="Oba Y."/>
            <person name="Sakakibara Y."/>
        </authorList>
    </citation>
    <scope>NUCLEOTIDE SEQUENCE</scope>
</reference>
<dbReference type="InterPro" id="IPR002685">
    <property type="entry name" value="Glyco_trans_15"/>
</dbReference>
<organism evidence="3 4">
    <name type="scientific">Mycena chlorophos</name>
    <name type="common">Agaric fungus</name>
    <name type="synonym">Agaricus chlorophos</name>
    <dbReference type="NCBI Taxonomy" id="658473"/>
    <lineage>
        <taxon>Eukaryota</taxon>
        <taxon>Fungi</taxon>
        <taxon>Dikarya</taxon>
        <taxon>Basidiomycota</taxon>
        <taxon>Agaricomycotina</taxon>
        <taxon>Agaricomycetes</taxon>
        <taxon>Agaricomycetidae</taxon>
        <taxon>Agaricales</taxon>
        <taxon>Marasmiineae</taxon>
        <taxon>Mycenaceae</taxon>
        <taxon>Mycena</taxon>
    </lineage>
</organism>
<gene>
    <name evidence="3" type="ORF">MCHLO_15072</name>
</gene>
<dbReference type="EMBL" id="DF849761">
    <property type="protein sequence ID" value="GAT58666.1"/>
    <property type="molecule type" value="Genomic_DNA"/>
</dbReference>
<evidence type="ECO:0000256" key="1">
    <source>
        <dbReference type="ARBA" id="ARBA00007677"/>
    </source>
</evidence>
<comment type="similarity">
    <text evidence="1">Belongs to the glycosyltransferase 15 family.</text>
</comment>
<dbReference type="SUPFAM" id="SSF53448">
    <property type="entry name" value="Nucleotide-diphospho-sugar transferases"/>
    <property type="match status" value="1"/>
</dbReference>
<dbReference type="Proteomes" id="UP000815677">
    <property type="component" value="Unassembled WGS sequence"/>
</dbReference>
<dbReference type="InterPro" id="IPR029044">
    <property type="entry name" value="Nucleotide-diphossugar_trans"/>
</dbReference>
<dbReference type="PANTHER" id="PTHR31121">
    <property type="entry name" value="ALPHA-1,2 MANNOSYLTRANSFERASE KTR1"/>
    <property type="match status" value="1"/>
</dbReference>
<accession>A0ABQ0M5P8</accession>
<dbReference type="PIRSF" id="PIRSF018153">
    <property type="entry name" value="Glyco_trans_15"/>
    <property type="match status" value="1"/>
</dbReference>
<dbReference type="PANTHER" id="PTHR31121:SF6">
    <property type="entry name" value="ALPHA-1,2 MANNOSYLTRANSFERASE KTR1"/>
    <property type="match status" value="1"/>
</dbReference>
<dbReference type="Gene3D" id="3.90.550.10">
    <property type="entry name" value="Spore Coat Polysaccharide Biosynthesis Protein SpsA, Chain A"/>
    <property type="match status" value="1"/>
</dbReference>
<protein>
    <submittedName>
        <fullName evidence="3">Glycosyltransferase family 15 protein</fullName>
    </submittedName>
</protein>
<evidence type="ECO:0000256" key="2">
    <source>
        <dbReference type="ARBA" id="ARBA00022679"/>
    </source>
</evidence>